<dbReference type="Gene3D" id="2.120.10.30">
    <property type="entry name" value="TolB, C-terminal domain"/>
    <property type="match status" value="2"/>
</dbReference>
<dbReference type="Proteomes" id="UP000623842">
    <property type="component" value="Unassembled WGS sequence"/>
</dbReference>
<dbReference type="Gene3D" id="1.10.10.10">
    <property type="entry name" value="Winged helix-like DNA-binding domain superfamily/Winged helix DNA-binding domain"/>
    <property type="match status" value="1"/>
</dbReference>
<dbReference type="GO" id="GO:0003677">
    <property type="term" value="F:DNA binding"/>
    <property type="evidence" value="ECO:0007669"/>
    <property type="project" value="UniProtKB-UniRule"/>
</dbReference>
<organism evidence="6 7">
    <name type="scientific">Thalassotalea marina</name>
    <dbReference type="NCBI Taxonomy" id="1673741"/>
    <lineage>
        <taxon>Bacteria</taxon>
        <taxon>Pseudomonadati</taxon>
        <taxon>Pseudomonadota</taxon>
        <taxon>Gammaproteobacteria</taxon>
        <taxon>Alteromonadales</taxon>
        <taxon>Colwelliaceae</taxon>
        <taxon>Thalassotalea</taxon>
    </lineage>
</organism>
<dbReference type="InterPro" id="IPR011042">
    <property type="entry name" value="6-blade_b-propeller_TolB-like"/>
</dbReference>
<dbReference type="InterPro" id="IPR036388">
    <property type="entry name" value="WH-like_DNA-bd_sf"/>
</dbReference>
<dbReference type="SMART" id="SM00862">
    <property type="entry name" value="Trans_reg_C"/>
    <property type="match status" value="1"/>
</dbReference>
<gene>
    <name evidence="6" type="ORF">GCM10017161_23620</name>
</gene>
<dbReference type="CDD" id="cd00383">
    <property type="entry name" value="trans_reg_C"/>
    <property type="match status" value="1"/>
</dbReference>
<comment type="similarity">
    <text evidence="1">Belongs to the TolB family.</text>
</comment>
<evidence type="ECO:0000313" key="7">
    <source>
        <dbReference type="Proteomes" id="UP000623842"/>
    </source>
</evidence>
<keyword evidence="2 3" id="KW-0238">DNA-binding</keyword>
<dbReference type="InterPro" id="IPR011659">
    <property type="entry name" value="WD40"/>
</dbReference>
<dbReference type="SUPFAM" id="SSF46894">
    <property type="entry name" value="C-terminal effector domain of the bipartite response regulators"/>
    <property type="match status" value="1"/>
</dbReference>
<accession>A0A919BKD8</accession>
<keyword evidence="7" id="KW-1185">Reference proteome</keyword>
<sequence length="725" mass="81878">MAQQYWIGDFFVDLTRNQITQNQQPQVIAPKALAVLTFLAKNQGKVVSQQQLLDAVWPNIVVSPNTLQRSIAQLRKALGDDGKTQDFIKTHAKQGYSLECQVTWSNDNIASTNRTIEIAENNAPVSDVITNEAHASPKEEQVKPQSKKHFITIVISFFIVVLLTVAAKFYLNDTHSDNLTLGNIRALTATDGKELASIYSPDGKYVIFHRFSEKECVNDIWAKNLATQEEHKLTEKIDAYGRHSFSPDGKQLVFIRTLNCETPITQKQCYQLLSLDFDKALHAPQPTKLMLECKNSEIRRPHWLTNQRITLLQKQTERWQLISYSSHDDSSELLHEVKDGNIIYYDYSAKRNLIAVTSIQGDNNYYIEILTPQGAVISKKQIRLPDDIVRFRYIAANFSPIDDQLIFSTGRQLYTLHFDGSVSPLGIVLDQPVGSPNFHPKDTRALVIKGNYDSDILSIAVTDFNESDSQMAVTANASVLERSTVADDNAVIQPNGNLIAFVSERSGEEQIWLTDGQKARQLSQLPIDSYIAGMQWSSSGESLLFSANDELYQIELNGKSHLITTNNPITELLQWDSTQNKALLLSRIKGINKLVEFDLAKASSHIISEQQVKWAKYSDNGQLIFTDQLDRFWQQDVIEAQLIEALVEQGGDNQGFLIKDNVIYGVNKQFQLWSFNLSNQSFNILAELPKTLVQLSDIDDQQLLFTIHASGKKEVVELQMHMTPQ</sequence>
<evidence type="ECO:0000256" key="3">
    <source>
        <dbReference type="PROSITE-ProRule" id="PRU01091"/>
    </source>
</evidence>
<reference evidence="6" key="2">
    <citation type="submission" date="2020-09" db="EMBL/GenBank/DDBJ databases">
        <authorList>
            <person name="Sun Q."/>
            <person name="Kim S."/>
        </authorList>
    </citation>
    <scope>NUCLEOTIDE SEQUENCE</scope>
    <source>
        <strain evidence="6">KCTC 42731</strain>
    </source>
</reference>
<dbReference type="RefSeq" id="WP_189770770.1">
    <property type="nucleotide sequence ID" value="NZ_BNCK01000005.1"/>
</dbReference>
<evidence type="ECO:0000256" key="4">
    <source>
        <dbReference type="SAM" id="Phobius"/>
    </source>
</evidence>
<dbReference type="InterPro" id="IPR001867">
    <property type="entry name" value="OmpR/PhoB-type_DNA-bd"/>
</dbReference>
<evidence type="ECO:0000313" key="6">
    <source>
        <dbReference type="EMBL" id="GHF94642.1"/>
    </source>
</evidence>
<keyword evidence="4" id="KW-1133">Transmembrane helix</keyword>
<dbReference type="Pfam" id="PF07676">
    <property type="entry name" value="PD40"/>
    <property type="match status" value="3"/>
</dbReference>
<dbReference type="EMBL" id="BNCK01000005">
    <property type="protein sequence ID" value="GHF94642.1"/>
    <property type="molecule type" value="Genomic_DNA"/>
</dbReference>
<feature type="transmembrane region" description="Helical" evidence="4">
    <location>
        <begin position="150"/>
        <end position="171"/>
    </location>
</feature>
<dbReference type="PANTHER" id="PTHR36842:SF1">
    <property type="entry name" value="PROTEIN TOLB"/>
    <property type="match status" value="1"/>
</dbReference>
<dbReference type="InterPro" id="IPR016032">
    <property type="entry name" value="Sig_transdc_resp-reg_C-effctor"/>
</dbReference>
<dbReference type="AlphaFoldDB" id="A0A919BKD8"/>
<reference evidence="6" key="1">
    <citation type="journal article" date="2014" name="Int. J. Syst. Evol. Microbiol.">
        <title>Complete genome sequence of Corynebacterium casei LMG S-19264T (=DSM 44701T), isolated from a smear-ripened cheese.</title>
        <authorList>
            <consortium name="US DOE Joint Genome Institute (JGI-PGF)"/>
            <person name="Walter F."/>
            <person name="Albersmeier A."/>
            <person name="Kalinowski J."/>
            <person name="Ruckert C."/>
        </authorList>
    </citation>
    <scope>NUCLEOTIDE SEQUENCE</scope>
    <source>
        <strain evidence="6">KCTC 42731</strain>
    </source>
</reference>
<protein>
    <submittedName>
        <fullName evidence="6">Biopolymer transporter Tol</fullName>
    </submittedName>
</protein>
<proteinExistence type="inferred from homology"/>
<keyword evidence="4" id="KW-0812">Transmembrane</keyword>
<feature type="domain" description="OmpR/PhoB-type" evidence="5">
    <location>
        <begin position="2"/>
        <end position="100"/>
    </location>
</feature>
<evidence type="ECO:0000256" key="1">
    <source>
        <dbReference type="ARBA" id="ARBA00009820"/>
    </source>
</evidence>
<dbReference type="PANTHER" id="PTHR36842">
    <property type="entry name" value="PROTEIN TOLB HOMOLOG"/>
    <property type="match status" value="1"/>
</dbReference>
<dbReference type="PROSITE" id="PS51755">
    <property type="entry name" value="OMPR_PHOB"/>
    <property type="match status" value="1"/>
</dbReference>
<dbReference type="GO" id="GO:0000160">
    <property type="term" value="P:phosphorelay signal transduction system"/>
    <property type="evidence" value="ECO:0007669"/>
    <property type="project" value="InterPro"/>
</dbReference>
<feature type="DNA-binding region" description="OmpR/PhoB-type" evidence="3">
    <location>
        <begin position="2"/>
        <end position="100"/>
    </location>
</feature>
<evidence type="ECO:0000259" key="5">
    <source>
        <dbReference type="PROSITE" id="PS51755"/>
    </source>
</evidence>
<dbReference type="Pfam" id="PF00486">
    <property type="entry name" value="Trans_reg_C"/>
    <property type="match status" value="1"/>
</dbReference>
<dbReference type="GO" id="GO:0006355">
    <property type="term" value="P:regulation of DNA-templated transcription"/>
    <property type="evidence" value="ECO:0007669"/>
    <property type="project" value="InterPro"/>
</dbReference>
<dbReference type="SUPFAM" id="SSF82171">
    <property type="entry name" value="DPP6 N-terminal domain-like"/>
    <property type="match status" value="1"/>
</dbReference>
<comment type="caution">
    <text evidence="6">The sequence shown here is derived from an EMBL/GenBank/DDBJ whole genome shotgun (WGS) entry which is preliminary data.</text>
</comment>
<keyword evidence="4" id="KW-0472">Membrane</keyword>
<evidence type="ECO:0000256" key="2">
    <source>
        <dbReference type="ARBA" id="ARBA00023125"/>
    </source>
</evidence>
<name>A0A919BKD8_9GAMM</name>